<sequence>MGAGRFHPSETVSGRALLQSAATLELDTCFFFLVSRHCSDVDRARFGTPVTSSSHCPRNVFIRHCRAKGLLAHRLDFTRETIPDWPCHPECADFLLMDSPIALPMIPPLYDYDDDSDI</sequence>
<protein>
    <submittedName>
        <fullName evidence="1">AAEL012976-PA</fullName>
    </submittedName>
</protein>
<name>Q0IE97_AEDAE</name>
<evidence type="ECO:0000313" key="2">
    <source>
        <dbReference type="Proteomes" id="UP000682892"/>
    </source>
</evidence>
<reference evidence="1" key="3">
    <citation type="submission" date="2012-09" db="EMBL/GenBank/DDBJ databases">
        <authorList>
            <consortium name="VectorBase"/>
        </authorList>
    </citation>
    <scope>NUCLEOTIDE SEQUENCE</scope>
    <source>
        <strain evidence="1">Liverpool</strain>
    </source>
</reference>
<reference evidence="1" key="2">
    <citation type="journal article" date="2007" name="Science">
        <title>Genome sequence of Aedes aegypti, a major arbovirus vector.</title>
        <authorList>
            <person name="Nene V."/>
            <person name="Wortman J.R."/>
            <person name="Lawson D."/>
            <person name="Haas B."/>
            <person name="Kodira C."/>
            <person name="Tu Z.J."/>
            <person name="Loftus B."/>
            <person name="Xi Z."/>
            <person name="Megy K."/>
            <person name="Grabherr M."/>
            <person name="Ren Q."/>
            <person name="Zdobnov E.M."/>
            <person name="Lobo N.F."/>
            <person name="Campbell K.S."/>
            <person name="Brown S.E."/>
            <person name="Bonaldo M.F."/>
            <person name="Zhu J."/>
            <person name="Sinkins S.P."/>
            <person name="Hogenkamp D.G."/>
            <person name="Amedeo P."/>
            <person name="Arensburger P."/>
            <person name="Atkinson P.W."/>
            <person name="Bidwell S."/>
            <person name="Biedler J."/>
            <person name="Birney E."/>
            <person name="Bruggner R.V."/>
            <person name="Costas J."/>
            <person name="Coy M.R."/>
            <person name="Crabtree J."/>
            <person name="Crawford M."/>
            <person name="Debruyn B."/>
            <person name="Decaprio D."/>
            <person name="Eiglmeier K."/>
            <person name="Eisenstadt E."/>
            <person name="El-Dorry H."/>
            <person name="Gelbart W.M."/>
            <person name="Gomes S.L."/>
            <person name="Hammond M."/>
            <person name="Hannick L.I."/>
            <person name="Hogan J.R."/>
            <person name="Holmes M.H."/>
            <person name="Jaffe D."/>
            <person name="Johnston J.S."/>
            <person name="Kennedy R.C."/>
            <person name="Koo H."/>
            <person name="Kravitz S."/>
            <person name="Kriventseva E.V."/>
            <person name="Kulp D."/>
            <person name="Labutti K."/>
            <person name="Lee E."/>
            <person name="Li S."/>
            <person name="Lovin D.D."/>
            <person name="Mao C."/>
            <person name="Mauceli E."/>
            <person name="Menck C.F."/>
            <person name="Miller J.R."/>
            <person name="Montgomery P."/>
            <person name="Mori A."/>
            <person name="Nascimento A.L."/>
            <person name="Naveira H.F."/>
            <person name="Nusbaum C."/>
            <person name="O'leary S."/>
            <person name="Orvis J."/>
            <person name="Pertea M."/>
            <person name="Quesneville H."/>
            <person name="Reidenbach K.R."/>
            <person name="Rogers Y.H."/>
            <person name="Roth C.W."/>
            <person name="Schneider J.R."/>
            <person name="Schatz M."/>
            <person name="Shumway M."/>
            <person name="Stanke M."/>
            <person name="Stinson E.O."/>
            <person name="Tubio J.M."/>
            <person name="Vanzee J.P."/>
            <person name="Verjovski-Almeida S."/>
            <person name="Werner D."/>
            <person name="White O."/>
            <person name="Wyder S."/>
            <person name="Zeng Q."/>
            <person name="Zhao Q."/>
            <person name="Zhao Y."/>
            <person name="Hill C.A."/>
            <person name="Raikhel A.S."/>
            <person name="Soares M.B."/>
            <person name="Knudson D.L."/>
            <person name="Lee N.H."/>
            <person name="Galagan J."/>
            <person name="Salzberg S.L."/>
            <person name="Paulsen I.T."/>
            <person name="Dimopoulos G."/>
            <person name="Collins F.H."/>
            <person name="Birren B."/>
            <person name="Fraser-Liggett C.M."/>
            <person name="Severson D.W."/>
        </authorList>
    </citation>
    <scope>NUCLEOTIDE SEQUENCE [LARGE SCALE GENOMIC DNA]</scope>
    <source>
        <strain evidence="1">Liverpool</strain>
    </source>
</reference>
<reference evidence="1" key="1">
    <citation type="submission" date="2005-10" db="EMBL/GenBank/DDBJ databases">
        <authorList>
            <person name="Loftus B.J."/>
            <person name="Nene V.M."/>
            <person name="Hannick L.I."/>
            <person name="Bidwell S."/>
            <person name="Haas B."/>
            <person name="Amedeo P."/>
            <person name="Orvis J."/>
            <person name="Wortman J.R."/>
            <person name="White O.R."/>
            <person name="Salzberg S."/>
            <person name="Shumway M."/>
            <person name="Koo H."/>
            <person name="Zhao Y."/>
            <person name="Holmes M."/>
            <person name="Miller J."/>
            <person name="Schatz M."/>
            <person name="Pop M."/>
            <person name="Pai G."/>
            <person name="Utterback T."/>
            <person name="Rogers Y.-H."/>
            <person name="Kravitz S."/>
            <person name="Fraser C.M."/>
        </authorList>
    </citation>
    <scope>NUCLEOTIDE SEQUENCE</scope>
    <source>
        <strain evidence="1">Liverpool</strain>
    </source>
</reference>
<dbReference type="HOGENOM" id="CLU_2075080_0_0_1"/>
<gene>
    <name evidence="1" type="ORF">AaeL_AAEL012976</name>
</gene>
<dbReference type="AlphaFoldDB" id="Q0IE97"/>
<organism evidence="1 2">
    <name type="scientific">Aedes aegypti</name>
    <name type="common">Yellowfever mosquito</name>
    <name type="synonym">Culex aegypti</name>
    <dbReference type="NCBI Taxonomy" id="7159"/>
    <lineage>
        <taxon>Eukaryota</taxon>
        <taxon>Metazoa</taxon>
        <taxon>Ecdysozoa</taxon>
        <taxon>Arthropoda</taxon>
        <taxon>Hexapoda</taxon>
        <taxon>Insecta</taxon>
        <taxon>Pterygota</taxon>
        <taxon>Neoptera</taxon>
        <taxon>Endopterygota</taxon>
        <taxon>Diptera</taxon>
        <taxon>Nematocera</taxon>
        <taxon>Culicoidea</taxon>
        <taxon>Culicidae</taxon>
        <taxon>Culicinae</taxon>
        <taxon>Aedini</taxon>
        <taxon>Aedes</taxon>
        <taxon>Stegomyia</taxon>
    </lineage>
</organism>
<evidence type="ECO:0000313" key="1">
    <source>
        <dbReference type="EMBL" id="EAT34813.1"/>
    </source>
</evidence>
<dbReference type="EMBL" id="CH477955">
    <property type="protein sequence ID" value="EAT34813.1"/>
    <property type="molecule type" value="Genomic_DNA"/>
</dbReference>
<accession>Q0IE97</accession>
<dbReference type="PaxDb" id="7159-AAEL012976-PA"/>
<proteinExistence type="predicted"/>
<dbReference type="Proteomes" id="UP000682892">
    <property type="component" value="Unassembled WGS sequence"/>
</dbReference>